<name>A0A6C0F168_9ZZZZ</name>
<sequence>MDSSSVLMVSGVGLSLLSVVVLVTTGSLLSLVIVLALVGMIGYVLTKLGIFTVDFSNNSLDIGFHEKAPAPSATKKNIVPSMPIEKKEVFYVSGNDYTYEEAAAVCAAYDADLASYDQINEAYSGGAEWCGYGWTLGGMALFPTQQATWQALQTDPVNKTNCGRPGINGGYFDPQTKFGVNCYGVKPQNTGVKLPLPLPGSDPADFNKMVDKFKSMIKKMVVSPFNRDGWSEWNVSAHLPGSVQAVKSTK</sequence>
<organism evidence="4">
    <name type="scientific">viral metagenome</name>
    <dbReference type="NCBI Taxonomy" id="1070528"/>
    <lineage>
        <taxon>unclassified sequences</taxon>
        <taxon>metagenomes</taxon>
        <taxon>organismal metagenomes</taxon>
    </lineage>
</organism>
<feature type="transmembrane region" description="Helical" evidence="2">
    <location>
        <begin position="12"/>
        <end position="45"/>
    </location>
</feature>
<keyword evidence="2" id="KW-1133">Transmembrane helix</keyword>
<keyword evidence="2" id="KW-0472">Membrane</keyword>
<dbReference type="SMART" id="SM00445">
    <property type="entry name" value="LINK"/>
    <property type="match status" value="1"/>
</dbReference>
<proteinExistence type="predicted"/>
<dbReference type="InterPro" id="IPR000538">
    <property type="entry name" value="Link_dom"/>
</dbReference>
<keyword evidence="1" id="KW-1015">Disulfide bond</keyword>
<dbReference type="GO" id="GO:0007155">
    <property type="term" value="P:cell adhesion"/>
    <property type="evidence" value="ECO:0007669"/>
    <property type="project" value="InterPro"/>
</dbReference>
<feature type="domain" description="Link" evidence="3">
    <location>
        <begin position="85"/>
        <end position="184"/>
    </location>
</feature>
<dbReference type="SUPFAM" id="SSF56436">
    <property type="entry name" value="C-type lectin-like"/>
    <property type="match status" value="1"/>
</dbReference>
<evidence type="ECO:0000259" key="3">
    <source>
        <dbReference type="PROSITE" id="PS50963"/>
    </source>
</evidence>
<evidence type="ECO:0000256" key="1">
    <source>
        <dbReference type="ARBA" id="ARBA00023157"/>
    </source>
</evidence>
<dbReference type="EMBL" id="MN739010">
    <property type="protein sequence ID" value="QHT34782.1"/>
    <property type="molecule type" value="Genomic_DNA"/>
</dbReference>
<dbReference type="PROSITE" id="PS50963">
    <property type="entry name" value="LINK_2"/>
    <property type="match status" value="1"/>
</dbReference>
<reference evidence="4" key="1">
    <citation type="journal article" date="2020" name="Nature">
        <title>Giant virus diversity and host interactions through global metagenomics.</title>
        <authorList>
            <person name="Schulz F."/>
            <person name="Roux S."/>
            <person name="Paez-Espino D."/>
            <person name="Jungbluth S."/>
            <person name="Walsh D.A."/>
            <person name="Denef V.J."/>
            <person name="McMahon K.D."/>
            <person name="Konstantinidis K.T."/>
            <person name="Eloe-Fadrosh E.A."/>
            <person name="Kyrpides N.C."/>
            <person name="Woyke T."/>
        </authorList>
    </citation>
    <scope>NUCLEOTIDE SEQUENCE</scope>
    <source>
        <strain evidence="4">GVMAG-M-3300009164-40</strain>
    </source>
</reference>
<evidence type="ECO:0000313" key="4">
    <source>
        <dbReference type="EMBL" id="QHT34782.1"/>
    </source>
</evidence>
<dbReference type="InterPro" id="IPR016187">
    <property type="entry name" value="CTDL_fold"/>
</dbReference>
<keyword evidence="2" id="KW-0812">Transmembrane</keyword>
<dbReference type="InterPro" id="IPR016186">
    <property type="entry name" value="C-type_lectin-like/link_sf"/>
</dbReference>
<dbReference type="Gene3D" id="3.10.100.10">
    <property type="entry name" value="Mannose-Binding Protein A, subunit A"/>
    <property type="match status" value="1"/>
</dbReference>
<protein>
    <recommendedName>
        <fullName evidence="3">Link domain-containing protein</fullName>
    </recommendedName>
</protein>
<evidence type="ECO:0000256" key="2">
    <source>
        <dbReference type="SAM" id="Phobius"/>
    </source>
</evidence>
<accession>A0A6C0F168</accession>
<dbReference type="AlphaFoldDB" id="A0A6C0F168"/>
<dbReference type="Pfam" id="PF00193">
    <property type="entry name" value="Xlink"/>
    <property type="match status" value="1"/>
</dbReference>
<dbReference type="GO" id="GO:0005540">
    <property type="term" value="F:hyaluronic acid binding"/>
    <property type="evidence" value="ECO:0007669"/>
    <property type="project" value="InterPro"/>
</dbReference>